<evidence type="ECO:0000313" key="3">
    <source>
        <dbReference type="Proteomes" id="UP001321047"/>
    </source>
</evidence>
<dbReference type="RefSeq" id="WP_342807839.1">
    <property type="nucleotide sequence ID" value="NZ_JAOPJZ010000004.1"/>
</dbReference>
<feature type="compositionally biased region" description="Basic and acidic residues" evidence="1">
    <location>
        <begin position="30"/>
        <end position="40"/>
    </location>
</feature>
<accession>A0AAP2Z6X5</accession>
<protein>
    <submittedName>
        <fullName evidence="2">Uncharacterized protein</fullName>
    </submittedName>
</protein>
<proteinExistence type="predicted"/>
<dbReference type="AlphaFoldDB" id="A0AAP2Z6X5"/>
<feature type="compositionally biased region" description="Acidic residues" evidence="1">
    <location>
        <begin position="67"/>
        <end position="86"/>
    </location>
</feature>
<comment type="caution">
    <text evidence="2">The sequence shown here is derived from an EMBL/GenBank/DDBJ whole genome shotgun (WGS) entry which is preliminary data.</text>
</comment>
<name>A0AAP2Z6X5_9EURY</name>
<dbReference type="Proteomes" id="UP001321047">
    <property type="component" value="Unassembled WGS sequence"/>
</dbReference>
<evidence type="ECO:0000256" key="1">
    <source>
        <dbReference type="SAM" id="MobiDB-lite"/>
    </source>
</evidence>
<sequence>MTPDPTPDDGVLTPDELQVPVDNETVSQLDENRYVVRADSDSTPESLEHLPMPESLEAAERTRQELSDDGPLEEGADPLEGVDDDPAAAAGGAAALTAASEAHGVDITLKTDGELAHFRTDSNDVREVFAEMLTWYAGQLDDDMSPTDALQVLLATTDLEQATPSR</sequence>
<feature type="region of interest" description="Disordered" evidence="1">
    <location>
        <begin position="1"/>
        <end position="94"/>
    </location>
</feature>
<gene>
    <name evidence="2" type="ORF">OB919_07060</name>
</gene>
<evidence type="ECO:0000313" key="2">
    <source>
        <dbReference type="EMBL" id="MCU4751741.1"/>
    </source>
</evidence>
<dbReference type="InterPro" id="IPR055923">
    <property type="entry name" value="DUF7500"/>
</dbReference>
<reference evidence="2 3" key="1">
    <citation type="submission" date="2022-09" db="EMBL/GenBank/DDBJ databases">
        <title>Enrichment on poylsaccharides allowed isolation of novel metabolic and taxonomic groups of Haloarchaea.</title>
        <authorList>
            <person name="Sorokin D.Y."/>
            <person name="Elcheninov A.G."/>
            <person name="Khizhniak T.V."/>
            <person name="Kolganova T.V."/>
            <person name="Kublanov I.V."/>
        </authorList>
    </citation>
    <scope>NUCLEOTIDE SEQUENCE [LARGE SCALE GENOMIC DNA]</scope>
    <source>
        <strain evidence="2 3">AArc-curdl1</strain>
    </source>
</reference>
<dbReference type="EMBL" id="JAOPJZ010000004">
    <property type="protein sequence ID" value="MCU4751741.1"/>
    <property type="molecule type" value="Genomic_DNA"/>
</dbReference>
<keyword evidence="3" id="KW-1185">Reference proteome</keyword>
<organism evidence="2 3">
    <name type="scientific">Natronosalvus hydrolyticus</name>
    <dbReference type="NCBI Taxonomy" id="2979988"/>
    <lineage>
        <taxon>Archaea</taxon>
        <taxon>Methanobacteriati</taxon>
        <taxon>Methanobacteriota</taxon>
        <taxon>Stenosarchaea group</taxon>
        <taxon>Halobacteria</taxon>
        <taxon>Halobacteriales</taxon>
        <taxon>Natrialbaceae</taxon>
        <taxon>Natronosalvus</taxon>
    </lineage>
</organism>
<dbReference type="Pfam" id="PF24332">
    <property type="entry name" value="DUF7500"/>
    <property type="match status" value="1"/>
</dbReference>